<evidence type="ECO:0000259" key="3">
    <source>
        <dbReference type="PROSITE" id="PS50213"/>
    </source>
</evidence>
<gene>
    <name evidence="4" type="ORF">AABB24_033104</name>
</gene>
<comment type="caution">
    <text evidence="4">The sequence shown here is derived from an EMBL/GenBank/DDBJ whole genome shotgun (WGS) entry which is preliminary data.</text>
</comment>
<evidence type="ECO:0000313" key="4">
    <source>
        <dbReference type="EMBL" id="KAL3332867.1"/>
    </source>
</evidence>
<keyword evidence="2" id="KW-0732">Signal</keyword>
<feature type="signal peptide" evidence="2">
    <location>
        <begin position="1"/>
        <end position="19"/>
    </location>
</feature>
<dbReference type="InterPro" id="IPR052806">
    <property type="entry name" value="Fasciclin-like_AGP"/>
</dbReference>
<evidence type="ECO:0000313" key="5">
    <source>
        <dbReference type="Proteomes" id="UP001627284"/>
    </source>
</evidence>
<dbReference type="InterPro" id="IPR036378">
    <property type="entry name" value="FAS1_dom_sf"/>
</dbReference>
<dbReference type="AlphaFoldDB" id="A0ABD2RLX3"/>
<organism evidence="4 5">
    <name type="scientific">Solanum stoloniferum</name>
    <dbReference type="NCBI Taxonomy" id="62892"/>
    <lineage>
        <taxon>Eukaryota</taxon>
        <taxon>Viridiplantae</taxon>
        <taxon>Streptophyta</taxon>
        <taxon>Embryophyta</taxon>
        <taxon>Tracheophyta</taxon>
        <taxon>Spermatophyta</taxon>
        <taxon>Magnoliopsida</taxon>
        <taxon>eudicotyledons</taxon>
        <taxon>Gunneridae</taxon>
        <taxon>Pentapetalae</taxon>
        <taxon>asterids</taxon>
        <taxon>lamiids</taxon>
        <taxon>Solanales</taxon>
        <taxon>Solanaceae</taxon>
        <taxon>Solanoideae</taxon>
        <taxon>Solaneae</taxon>
        <taxon>Solanum</taxon>
    </lineage>
</organism>
<feature type="chain" id="PRO_5044785366" description="FAS1 domain-containing protein" evidence="2">
    <location>
        <begin position="20"/>
        <end position="351"/>
    </location>
</feature>
<sequence length="351" mass="38830">MASSGCHALFFVLLSIVLAYTAIKSTMHSKSTVNYSSSPHQFNKHALTMNASKALRNQGFNILATLLQISPEIFLSTPQSTIFAIQDSAISKLSVPSWAMKQLLQYHISPSKIPFQELLNKSQDCCLTTLLSQKKIAITRIDKKQSIIEINNVYVSHPDVFLEGNLSIHGVSGAFSVLDFHGIDEHLDAIQSPICDEMPNESATGTKNLIDWPRIVKLLNSNGYASFAIELHSVLDGVLQDSANLSFVTIFAPPHLGFLSSPSPLLERIVRLHIIPQRYTFMELSFLPDISSLKTLAPALNVTISKSNFSRVLIIDGVEITAPDIFVSKTFVIHGISRPFHLKELSISFRQ</sequence>
<comment type="similarity">
    <text evidence="1">Belongs to the fasciclin-like AGP family.</text>
</comment>
<dbReference type="EMBL" id="JBJKTR010000019">
    <property type="protein sequence ID" value="KAL3332867.1"/>
    <property type="molecule type" value="Genomic_DNA"/>
</dbReference>
<accession>A0ABD2RLX3</accession>
<protein>
    <recommendedName>
        <fullName evidence="3">FAS1 domain-containing protein</fullName>
    </recommendedName>
</protein>
<proteinExistence type="inferred from homology"/>
<reference evidence="4 5" key="1">
    <citation type="submission" date="2024-05" db="EMBL/GenBank/DDBJ databases">
        <title>De novo assembly of an allotetraploid wild potato.</title>
        <authorList>
            <person name="Hosaka A.J."/>
        </authorList>
    </citation>
    <scope>NUCLEOTIDE SEQUENCE [LARGE SCALE GENOMIC DNA]</scope>
    <source>
        <tissue evidence="4">Young leaves</tissue>
    </source>
</reference>
<dbReference type="Proteomes" id="UP001627284">
    <property type="component" value="Unassembled WGS sequence"/>
</dbReference>
<evidence type="ECO:0000256" key="2">
    <source>
        <dbReference type="SAM" id="SignalP"/>
    </source>
</evidence>
<dbReference type="SMART" id="SM00554">
    <property type="entry name" value="FAS1"/>
    <property type="match status" value="2"/>
</dbReference>
<name>A0ABD2RLX3_9SOLN</name>
<dbReference type="Pfam" id="PF02469">
    <property type="entry name" value="Fasciclin"/>
    <property type="match status" value="1"/>
</dbReference>
<dbReference type="SUPFAM" id="SSF82153">
    <property type="entry name" value="FAS1 domain"/>
    <property type="match status" value="2"/>
</dbReference>
<keyword evidence="5" id="KW-1185">Reference proteome</keyword>
<dbReference type="InterPro" id="IPR000782">
    <property type="entry name" value="FAS1_domain"/>
</dbReference>
<dbReference type="Gene3D" id="2.30.180.10">
    <property type="entry name" value="FAS1 domain"/>
    <property type="match status" value="2"/>
</dbReference>
<dbReference type="PROSITE" id="PS50213">
    <property type="entry name" value="FAS1"/>
    <property type="match status" value="1"/>
</dbReference>
<dbReference type="PANTHER" id="PTHR33985:SF19">
    <property type="entry name" value="FASCICLIN-LIKE ARABINOGALACTAN PROTEIN 21"/>
    <property type="match status" value="1"/>
</dbReference>
<dbReference type="PANTHER" id="PTHR33985">
    <property type="entry name" value="OS02G0491300 PROTEIN-RELATED"/>
    <property type="match status" value="1"/>
</dbReference>
<feature type="domain" description="FAS1" evidence="3">
    <location>
        <begin position="212"/>
        <end position="340"/>
    </location>
</feature>
<evidence type="ECO:0000256" key="1">
    <source>
        <dbReference type="ARBA" id="ARBA00007843"/>
    </source>
</evidence>